<dbReference type="InterPro" id="IPR050565">
    <property type="entry name" value="LYPA1-2/EST-like"/>
</dbReference>
<evidence type="ECO:0000256" key="13">
    <source>
        <dbReference type="SAM" id="Phobius"/>
    </source>
</evidence>
<dbReference type="EMBL" id="LUGG01000014">
    <property type="protein sequence ID" value="OBZ70220.1"/>
    <property type="molecule type" value="Genomic_DNA"/>
</dbReference>
<evidence type="ECO:0000256" key="8">
    <source>
        <dbReference type="ARBA" id="ARBA00022832"/>
    </source>
</evidence>
<evidence type="ECO:0000313" key="15">
    <source>
        <dbReference type="EMBL" id="OBZ70220.1"/>
    </source>
</evidence>
<evidence type="ECO:0000256" key="10">
    <source>
        <dbReference type="ARBA" id="ARBA00029392"/>
    </source>
</evidence>
<comment type="similarity">
    <text evidence="2">Belongs to the AB hydrolase superfamily. AB hydrolase 2 family.</text>
</comment>
<evidence type="ECO:0000256" key="4">
    <source>
        <dbReference type="ARBA" id="ARBA00014923"/>
    </source>
</evidence>
<dbReference type="InterPro" id="IPR029058">
    <property type="entry name" value="AB_hydrolase_fold"/>
</dbReference>
<evidence type="ECO:0000256" key="2">
    <source>
        <dbReference type="ARBA" id="ARBA00006499"/>
    </source>
</evidence>
<dbReference type="GO" id="GO:0006631">
    <property type="term" value="P:fatty acid metabolic process"/>
    <property type="evidence" value="ECO:0007669"/>
    <property type="project" value="UniProtKB-KW"/>
</dbReference>
<dbReference type="OMA" id="WYDILAM"/>
<dbReference type="Gene3D" id="3.40.50.1820">
    <property type="entry name" value="alpha/beta hydrolase"/>
    <property type="match status" value="1"/>
</dbReference>
<keyword evidence="13" id="KW-0472">Membrane</keyword>
<dbReference type="FunFam" id="3.40.50.1820:FF:000010">
    <property type="entry name" value="Acyl-protein thioesterase 2"/>
    <property type="match status" value="1"/>
</dbReference>
<keyword evidence="9" id="KW-0443">Lipid metabolism</keyword>
<evidence type="ECO:0000256" key="11">
    <source>
        <dbReference type="ARBA" id="ARBA00031195"/>
    </source>
</evidence>
<comment type="subcellular location">
    <subcellularLocation>
        <location evidence="1">Cytoplasm</location>
    </subcellularLocation>
</comment>
<dbReference type="PANTHER" id="PTHR10655">
    <property type="entry name" value="LYSOPHOSPHOLIPASE-RELATED"/>
    <property type="match status" value="1"/>
</dbReference>
<dbReference type="STRING" id="5627.A0A1C7LZU1"/>
<keyword evidence="16" id="KW-1185">Reference proteome</keyword>
<dbReference type="Pfam" id="PF02230">
    <property type="entry name" value="Abhydrolase_2"/>
    <property type="match status" value="1"/>
</dbReference>
<comment type="function">
    <text evidence="10">Hydrolyzes fatty acids from S-acylated cysteine residues in proteins with a strong preference for palmitoylated G-alpha proteins over other acyl substrates. Mediates the deacylation of G-alpha proteins such as GPA1 in vivo, but has weak or no activity toward palmitoylated Ras proteins. Has weak lysophospholipase activity in vitro; however such activity may not exist in vivo.</text>
</comment>
<dbReference type="InterPro" id="IPR003140">
    <property type="entry name" value="PLipase/COase/thioEstase"/>
</dbReference>
<dbReference type="PANTHER" id="PTHR10655:SF17">
    <property type="entry name" value="LYSOPHOSPHOLIPASE-LIKE PROTEIN 1"/>
    <property type="match status" value="1"/>
</dbReference>
<sequence length="277" mass="30169">MFRLSAYSLFLVSSLAACYLLACFFGLFQKNSRTHTSMAALQPLKTITVSPLAKHTATIIFVHGLGDTGNGWKPVADMFSADTALQHIKWILPTAPSMKITANMGMEMPAWFDIAEFGLRTTEDEKGMLNAMHALNKLITAEVDSGIPANRIVLGGFSQGAAMSLLTGLTTERKLAGVAVLSGWVPMRNKFKAMTSEHAKSVPVFWGHGKRDPLVKFQIGEASARFLQTDIGIATAATDTSQNGLSFHAYDDLPHSASEEELDDLKAWLKKILPRDP</sequence>
<dbReference type="AlphaFoldDB" id="A0A1C7LZU1"/>
<dbReference type="GO" id="GO:0008474">
    <property type="term" value="F:palmitoyl-(protein) hydrolase activity"/>
    <property type="evidence" value="ECO:0007669"/>
    <property type="project" value="UniProtKB-EC"/>
</dbReference>
<dbReference type="GO" id="GO:0005737">
    <property type="term" value="C:cytoplasm"/>
    <property type="evidence" value="ECO:0007669"/>
    <property type="project" value="UniProtKB-SubCell"/>
</dbReference>
<keyword evidence="13" id="KW-1133">Transmembrane helix</keyword>
<keyword evidence="13" id="KW-0812">Transmembrane</keyword>
<proteinExistence type="inferred from homology"/>
<feature type="domain" description="Phospholipase/carboxylesterase/thioesterase" evidence="14">
    <location>
        <begin position="48"/>
        <end position="272"/>
    </location>
</feature>
<evidence type="ECO:0000256" key="1">
    <source>
        <dbReference type="ARBA" id="ARBA00004496"/>
    </source>
</evidence>
<dbReference type="OrthoDB" id="2418081at2759"/>
<reference evidence="15 16" key="1">
    <citation type="submission" date="2016-03" db="EMBL/GenBank/DDBJ databases">
        <title>Whole genome sequencing of Grifola frondosa 9006-11.</title>
        <authorList>
            <person name="Min B."/>
            <person name="Park H."/>
            <person name="Kim J.-G."/>
            <person name="Cho H."/>
            <person name="Oh Y.-L."/>
            <person name="Kong W.-S."/>
            <person name="Choi I.-G."/>
        </authorList>
    </citation>
    <scope>NUCLEOTIDE SEQUENCE [LARGE SCALE GENOMIC DNA]</scope>
    <source>
        <strain evidence="15 16">9006-11</strain>
    </source>
</reference>
<evidence type="ECO:0000256" key="9">
    <source>
        <dbReference type="ARBA" id="ARBA00023098"/>
    </source>
</evidence>
<evidence type="ECO:0000256" key="12">
    <source>
        <dbReference type="ARBA" id="ARBA00047337"/>
    </source>
</evidence>
<dbReference type="Proteomes" id="UP000092993">
    <property type="component" value="Unassembled WGS sequence"/>
</dbReference>
<evidence type="ECO:0000256" key="3">
    <source>
        <dbReference type="ARBA" id="ARBA00012423"/>
    </source>
</evidence>
<keyword evidence="8" id="KW-0276">Fatty acid metabolism</keyword>
<dbReference type="SUPFAM" id="SSF53474">
    <property type="entry name" value="alpha/beta-Hydrolases"/>
    <property type="match status" value="1"/>
</dbReference>
<dbReference type="EC" id="3.1.2.22" evidence="3"/>
<name>A0A1C7LZU1_GRIFR</name>
<organism evidence="15 16">
    <name type="scientific">Grifola frondosa</name>
    <name type="common">Maitake</name>
    <name type="synonym">Polyporus frondosus</name>
    <dbReference type="NCBI Taxonomy" id="5627"/>
    <lineage>
        <taxon>Eukaryota</taxon>
        <taxon>Fungi</taxon>
        <taxon>Dikarya</taxon>
        <taxon>Basidiomycota</taxon>
        <taxon>Agaricomycotina</taxon>
        <taxon>Agaricomycetes</taxon>
        <taxon>Polyporales</taxon>
        <taxon>Grifolaceae</taxon>
        <taxon>Grifola</taxon>
    </lineage>
</organism>
<dbReference type="PROSITE" id="PS51257">
    <property type="entry name" value="PROKAR_LIPOPROTEIN"/>
    <property type="match status" value="1"/>
</dbReference>
<keyword evidence="5" id="KW-0719">Serine esterase</keyword>
<evidence type="ECO:0000256" key="6">
    <source>
        <dbReference type="ARBA" id="ARBA00022490"/>
    </source>
</evidence>
<evidence type="ECO:0000313" key="16">
    <source>
        <dbReference type="Proteomes" id="UP000092993"/>
    </source>
</evidence>
<evidence type="ECO:0000259" key="14">
    <source>
        <dbReference type="Pfam" id="PF02230"/>
    </source>
</evidence>
<evidence type="ECO:0000256" key="5">
    <source>
        <dbReference type="ARBA" id="ARBA00022487"/>
    </source>
</evidence>
<comment type="caution">
    <text evidence="15">The sequence shown here is derived from an EMBL/GenBank/DDBJ whole genome shotgun (WGS) entry which is preliminary data.</text>
</comment>
<keyword evidence="7" id="KW-0378">Hydrolase</keyword>
<evidence type="ECO:0000256" key="7">
    <source>
        <dbReference type="ARBA" id="ARBA00022801"/>
    </source>
</evidence>
<feature type="transmembrane region" description="Helical" evidence="13">
    <location>
        <begin position="6"/>
        <end position="28"/>
    </location>
</feature>
<gene>
    <name evidence="15" type="ORF">A0H81_09780</name>
</gene>
<dbReference type="GO" id="GO:0052689">
    <property type="term" value="F:carboxylic ester hydrolase activity"/>
    <property type="evidence" value="ECO:0007669"/>
    <property type="project" value="UniProtKB-KW"/>
</dbReference>
<accession>A0A1C7LZU1</accession>
<comment type="catalytic activity">
    <reaction evidence="12">
        <text>S-hexadecanoyl-L-cysteinyl-[protein] + H2O = L-cysteinyl-[protein] + hexadecanoate + H(+)</text>
        <dbReference type="Rhea" id="RHEA:19233"/>
        <dbReference type="Rhea" id="RHEA-COMP:10131"/>
        <dbReference type="Rhea" id="RHEA-COMP:11032"/>
        <dbReference type="ChEBI" id="CHEBI:7896"/>
        <dbReference type="ChEBI" id="CHEBI:15377"/>
        <dbReference type="ChEBI" id="CHEBI:15378"/>
        <dbReference type="ChEBI" id="CHEBI:29950"/>
        <dbReference type="ChEBI" id="CHEBI:74151"/>
        <dbReference type="EC" id="3.1.2.22"/>
    </reaction>
</comment>
<keyword evidence="6" id="KW-0963">Cytoplasm</keyword>
<protein>
    <recommendedName>
        <fullName evidence="4">Acyl-protein thioesterase 1</fullName>
        <ecNumber evidence="3">3.1.2.22</ecNumber>
    </recommendedName>
    <alternativeName>
        <fullName evidence="11">Palmitoyl-protein hydrolase</fullName>
    </alternativeName>
</protein>